<keyword evidence="1" id="KW-0677">Repeat</keyword>
<feature type="repeat" description="PPR" evidence="2">
    <location>
        <begin position="245"/>
        <end position="279"/>
    </location>
</feature>
<dbReference type="GO" id="GO:0009451">
    <property type="term" value="P:RNA modification"/>
    <property type="evidence" value="ECO:0007669"/>
    <property type="project" value="InterPro"/>
</dbReference>
<comment type="caution">
    <text evidence="3">The sequence shown here is derived from an EMBL/GenBank/DDBJ whole genome shotgun (WGS) entry which is preliminary data.</text>
</comment>
<reference evidence="3" key="1">
    <citation type="submission" date="2019-09" db="EMBL/GenBank/DDBJ databases">
        <title>Draft genome information of white flower Hibiscus syriacus.</title>
        <authorList>
            <person name="Kim Y.-M."/>
        </authorList>
    </citation>
    <scope>NUCLEOTIDE SEQUENCE [LARGE SCALE GENOMIC DNA]</scope>
    <source>
        <strain evidence="3">YM2019G1</strain>
    </source>
</reference>
<sequence length="427" mass="48188">MHKPIPRKLIIRAVNTWTLAIKNASSPHQALDLYTRMHRQSVPFNSFSILFTLKSCAPLKNPSLISHLHCHILKLGFVSHVYVATSLLNAYVVYCFDDACKLFDEIPDRNIITWNTMITGYSRSGDVNKAYALFKAMPLRDVASWSAMIAGFMNNRERRCGFGCFREMVANGRCQPDEVSVGSVLSGCAHMGSLGLLLGRSVHAFVAKNGWNLTVEIGTVLVNMYAKCGFLKYACIVFNAMQQRNIMTWTALICGSAQHGYSDEALSIFEAMQDMGVKPNEMTFTGVLNACARKGLVEEGHKYFNMIEQYGLELRIHHYGCMVDLYGKAGFLEEAYRVIRTMKIEPNVVIWSSFLSACKDHKQFQMADRVIKQVMETVKPKSDGGVYSLISDLYVLNEKWDDAERVRKLMVNQNVRKTRGSSFIRSS</sequence>
<name>A0A6A3BFE1_HIBSY</name>
<dbReference type="OrthoDB" id="185373at2759"/>
<protein>
    <recommendedName>
        <fullName evidence="5">Pentatricopeptide repeat-containing protein</fullName>
    </recommendedName>
</protein>
<proteinExistence type="predicted"/>
<accession>A0A6A3BFE1</accession>
<dbReference type="Proteomes" id="UP000436088">
    <property type="component" value="Unassembled WGS sequence"/>
</dbReference>
<dbReference type="Pfam" id="PF01535">
    <property type="entry name" value="PPR"/>
    <property type="match status" value="2"/>
</dbReference>
<dbReference type="InterPro" id="IPR011990">
    <property type="entry name" value="TPR-like_helical_dom_sf"/>
</dbReference>
<dbReference type="PANTHER" id="PTHR47926">
    <property type="entry name" value="PENTATRICOPEPTIDE REPEAT-CONTAINING PROTEIN"/>
    <property type="match status" value="1"/>
</dbReference>
<evidence type="ECO:0008006" key="5">
    <source>
        <dbReference type="Google" id="ProtNLM"/>
    </source>
</evidence>
<dbReference type="InterPro" id="IPR046848">
    <property type="entry name" value="E_motif"/>
</dbReference>
<organism evidence="3 4">
    <name type="scientific">Hibiscus syriacus</name>
    <name type="common">Rose of Sharon</name>
    <dbReference type="NCBI Taxonomy" id="106335"/>
    <lineage>
        <taxon>Eukaryota</taxon>
        <taxon>Viridiplantae</taxon>
        <taxon>Streptophyta</taxon>
        <taxon>Embryophyta</taxon>
        <taxon>Tracheophyta</taxon>
        <taxon>Spermatophyta</taxon>
        <taxon>Magnoliopsida</taxon>
        <taxon>eudicotyledons</taxon>
        <taxon>Gunneridae</taxon>
        <taxon>Pentapetalae</taxon>
        <taxon>rosids</taxon>
        <taxon>malvids</taxon>
        <taxon>Malvales</taxon>
        <taxon>Malvaceae</taxon>
        <taxon>Malvoideae</taxon>
        <taxon>Hibiscus</taxon>
    </lineage>
</organism>
<evidence type="ECO:0000313" key="4">
    <source>
        <dbReference type="Proteomes" id="UP000436088"/>
    </source>
</evidence>
<dbReference type="NCBIfam" id="TIGR00756">
    <property type="entry name" value="PPR"/>
    <property type="match status" value="3"/>
</dbReference>
<dbReference type="Pfam" id="PF13041">
    <property type="entry name" value="PPR_2"/>
    <property type="match status" value="2"/>
</dbReference>
<evidence type="ECO:0000256" key="1">
    <source>
        <dbReference type="ARBA" id="ARBA00022737"/>
    </source>
</evidence>
<dbReference type="PROSITE" id="PS51375">
    <property type="entry name" value="PPR"/>
    <property type="match status" value="3"/>
</dbReference>
<dbReference type="Pfam" id="PF20431">
    <property type="entry name" value="E_motif"/>
    <property type="match status" value="1"/>
</dbReference>
<dbReference type="InterPro" id="IPR002885">
    <property type="entry name" value="PPR_rpt"/>
</dbReference>
<feature type="repeat" description="PPR" evidence="2">
    <location>
        <begin position="280"/>
        <end position="314"/>
    </location>
</feature>
<dbReference type="AlphaFoldDB" id="A0A6A3BFE1"/>
<feature type="repeat" description="PPR" evidence="2">
    <location>
        <begin position="110"/>
        <end position="144"/>
    </location>
</feature>
<dbReference type="InterPro" id="IPR046960">
    <property type="entry name" value="PPR_At4g14850-like_plant"/>
</dbReference>
<dbReference type="EMBL" id="VEPZ02000867">
    <property type="protein sequence ID" value="KAE8714795.1"/>
    <property type="molecule type" value="Genomic_DNA"/>
</dbReference>
<gene>
    <name evidence="3" type="ORF">F3Y22_tig00110187pilonHSYRG00050</name>
</gene>
<dbReference type="Gene3D" id="1.25.40.10">
    <property type="entry name" value="Tetratricopeptide repeat domain"/>
    <property type="match status" value="2"/>
</dbReference>
<evidence type="ECO:0000313" key="3">
    <source>
        <dbReference type="EMBL" id="KAE8714795.1"/>
    </source>
</evidence>
<keyword evidence="4" id="KW-1185">Reference proteome</keyword>
<dbReference type="FunFam" id="1.25.40.10:FF:000790">
    <property type="entry name" value="Pentatricopeptide repeat-containing protein"/>
    <property type="match status" value="1"/>
</dbReference>
<evidence type="ECO:0000256" key="2">
    <source>
        <dbReference type="PROSITE-ProRule" id="PRU00708"/>
    </source>
</evidence>
<dbReference type="GO" id="GO:0003723">
    <property type="term" value="F:RNA binding"/>
    <property type="evidence" value="ECO:0007669"/>
    <property type="project" value="InterPro"/>
</dbReference>
<dbReference type="PANTHER" id="PTHR47926:SF452">
    <property type="entry name" value="PENTATRICOPEPTIDE REPEAT-CONTAINING PROTEIN"/>
    <property type="match status" value="1"/>
</dbReference>